<name>A0A812IM68_SYMPI</name>
<protein>
    <submittedName>
        <fullName evidence="2">Uncharacterized protein</fullName>
    </submittedName>
</protein>
<organism evidence="2 3">
    <name type="scientific">Symbiodinium pilosum</name>
    <name type="common">Dinoflagellate</name>
    <dbReference type="NCBI Taxonomy" id="2952"/>
    <lineage>
        <taxon>Eukaryota</taxon>
        <taxon>Sar</taxon>
        <taxon>Alveolata</taxon>
        <taxon>Dinophyceae</taxon>
        <taxon>Suessiales</taxon>
        <taxon>Symbiodiniaceae</taxon>
        <taxon>Symbiodinium</taxon>
    </lineage>
</organism>
<dbReference type="Proteomes" id="UP000649617">
    <property type="component" value="Unassembled WGS sequence"/>
</dbReference>
<accession>A0A812IM68</accession>
<evidence type="ECO:0000256" key="1">
    <source>
        <dbReference type="SAM" id="MobiDB-lite"/>
    </source>
</evidence>
<comment type="caution">
    <text evidence="2">The sequence shown here is derived from an EMBL/GenBank/DDBJ whole genome shotgun (WGS) entry which is preliminary data.</text>
</comment>
<feature type="non-terminal residue" evidence="2">
    <location>
        <position position="1"/>
    </location>
</feature>
<evidence type="ECO:0000313" key="3">
    <source>
        <dbReference type="Proteomes" id="UP000649617"/>
    </source>
</evidence>
<feature type="compositionally biased region" description="Basic and acidic residues" evidence="1">
    <location>
        <begin position="140"/>
        <end position="150"/>
    </location>
</feature>
<feature type="region of interest" description="Disordered" evidence="1">
    <location>
        <begin position="200"/>
        <end position="223"/>
    </location>
</feature>
<gene>
    <name evidence="2" type="ORF">SPIL2461_LOCUS218</name>
</gene>
<dbReference type="OrthoDB" id="410219at2759"/>
<dbReference type="EMBL" id="CAJNIZ010000037">
    <property type="protein sequence ID" value="CAE7151860.1"/>
    <property type="molecule type" value="Genomic_DNA"/>
</dbReference>
<feature type="region of interest" description="Disordered" evidence="1">
    <location>
        <begin position="241"/>
        <end position="261"/>
    </location>
</feature>
<dbReference type="AlphaFoldDB" id="A0A812IM68"/>
<keyword evidence="3" id="KW-1185">Reference proteome</keyword>
<reference evidence="2" key="1">
    <citation type="submission" date="2021-02" db="EMBL/GenBank/DDBJ databases">
        <authorList>
            <person name="Dougan E. K."/>
            <person name="Rhodes N."/>
            <person name="Thang M."/>
            <person name="Chan C."/>
        </authorList>
    </citation>
    <scope>NUCLEOTIDE SEQUENCE</scope>
</reference>
<feature type="compositionally biased region" description="Low complexity" evidence="1">
    <location>
        <begin position="200"/>
        <end position="212"/>
    </location>
</feature>
<feature type="region of interest" description="Disordered" evidence="1">
    <location>
        <begin position="132"/>
        <end position="154"/>
    </location>
</feature>
<sequence length="629" mass="69180">MFYPKHDWCGHQDLIRLHVLALDAYDAVAYYDADCEFQGDITPVLRCAATGKLLTTNGGVGESLNVGFIAVRERGTDKNECEKLRFREKRKELARQRREQHKRDPEQKLLRHSGGLCAACLEHVSEAKQGRGTLPAAQISEKRERLRERGSAAGRMLRSCRLQKRETALDLVTVLPVDADDDDDESLGTVQLRLGRLADAAGASEEQSGSESEPPPLTSPTFRFDVDMSKAEGHTAAFAPSGAEEIKPHSPPPTGQSPVSPAAAEFLGRPLYVHLKWDIANSEFPREPAASSSTAASPEVIQGKKRAEGHFASGSDPTEGPDSLSPEIPYTALSARPFAILASKAHWGPTPCDWRAFAIWAAFHNADRFKRSVKGVAEAMAPADLLEQCFAIQFEGLQGFPDPLVSCTFADVARLAAGEALLARFSGDVTWCNKAFRETPPAAVGLSYGIEERDIWSELISQKMLRTKLYDCFIPPERSTPISGKAPNGTRRCQGVEARPCYTSKYEAYRICLGAKAGIVDGRRYEDLHAHLLGLPALSVHLKIDTEGSEWPVLASLLASEDVKKIRTLDMEVHFGWGAVTELSQQERLAGQVATMEKLREVFYCTGSTLEVYRQGWRPLQDCEKGNCK</sequence>
<proteinExistence type="predicted"/>
<evidence type="ECO:0000313" key="2">
    <source>
        <dbReference type="EMBL" id="CAE7151860.1"/>
    </source>
</evidence>